<keyword evidence="6" id="KW-1185">Reference proteome</keyword>
<dbReference type="RefSeq" id="WP_326838049.1">
    <property type="nucleotide sequence ID" value="NZ_CP142149.1"/>
</dbReference>
<dbReference type="PIRSF" id="PIRSF000106">
    <property type="entry name" value="ME"/>
    <property type="match status" value="1"/>
</dbReference>
<dbReference type="InterPro" id="IPR045213">
    <property type="entry name" value="Malic_NAD-bd_bact_type"/>
</dbReference>
<dbReference type="InterPro" id="IPR012302">
    <property type="entry name" value="Malic_NAD-bd"/>
</dbReference>
<dbReference type="InterPro" id="IPR037062">
    <property type="entry name" value="Malic_N_dom_sf"/>
</dbReference>
<dbReference type="Pfam" id="PF03949">
    <property type="entry name" value="Malic_M"/>
    <property type="match status" value="1"/>
</dbReference>
<organism evidence="5 6">
    <name type="scientific">Amycolatopsis rhabdoformis</name>
    <dbReference type="NCBI Taxonomy" id="1448059"/>
    <lineage>
        <taxon>Bacteria</taxon>
        <taxon>Bacillati</taxon>
        <taxon>Actinomycetota</taxon>
        <taxon>Actinomycetes</taxon>
        <taxon>Pseudonocardiales</taxon>
        <taxon>Pseudonocardiaceae</taxon>
        <taxon>Amycolatopsis</taxon>
    </lineage>
</organism>
<gene>
    <name evidence="5" type="ORF">VSH64_29130</name>
</gene>
<evidence type="ECO:0000313" key="6">
    <source>
        <dbReference type="Proteomes" id="UP001330812"/>
    </source>
</evidence>
<dbReference type="Proteomes" id="UP001330812">
    <property type="component" value="Chromosome"/>
</dbReference>
<dbReference type="Gene3D" id="3.40.50.720">
    <property type="entry name" value="NAD(P)-binding Rossmann-like Domain"/>
    <property type="match status" value="1"/>
</dbReference>
<dbReference type="InterPro" id="IPR046346">
    <property type="entry name" value="Aminoacid_DH-like_N_sf"/>
</dbReference>
<dbReference type="SUPFAM" id="SSF51735">
    <property type="entry name" value="NAD(P)-binding Rossmann-fold domains"/>
    <property type="match status" value="1"/>
</dbReference>
<accession>A0ABZ1IPU6</accession>
<dbReference type="PANTHER" id="PTHR43237:SF4">
    <property type="entry name" value="NADP-DEPENDENT MALIC ENZYME"/>
    <property type="match status" value="1"/>
</dbReference>
<name>A0ABZ1IPU6_9PSEU</name>
<dbReference type="SMART" id="SM01274">
    <property type="entry name" value="malic"/>
    <property type="match status" value="1"/>
</dbReference>
<feature type="domain" description="Malic enzyme NAD-binding" evidence="3">
    <location>
        <begin position="166"/>
        <end position="386"/>
    </location>
</feature>
<comment type="similarity">
    <text evidence="1">Belongs to the malic enzymes family.</text>
</comment>
<reference evidence="5 6" key="1">
    <citation type="journal article" date="2015" name="Int. J. Syst. Evol. Microbiol.">
        <title>Amycolatopsis rhabdoformis sp. nov., an actinomycete isolated from a tropical forest soil.</title>
        <authorList>
            <person name="Souza W.R."/>
            <person name="Silva R.E."/>
            <person name="Goodfellow M."/>
            <person name="Busarakam K."/>
            <person name="Figueiro F.S."/>
            <person name="Ferreira D."/>
            <person name="Rodrigues-Filho E."/>
            <person name="Moraes L.A.B."/>
            <person name="Zucchi T.D."/>
        </authorList>
    </citation>
    <scope>NUCLEOTIDE SEQUENCE [LARGE SCALE GENOMIC DNA]</scope>
    <source>
        <strain evidence="5 6">NCIMB 14900</strain>
    </source>
</reference>
<evidence type="ECO:0000259" key="4">
    <source>
        <dbReference type="SMART" id="SM01274"/>
    </source>
</evidence>
<dbReference type="SUPFAM" id="SSF53223">
    <property type="entry name" value="Aminoacid dehydrogenase-like, N-terminal domain"/>
    <property type="match status" value="1"/>
</dbReference>
<keyword evidence="2" id="KW-0560">Oxidoreductase</keyword>
<protein>
    <submittedName>
        <fullName evidence="5">NADP-dependent malic enzyme</fullName>
    </submittedName>
</protein>
<dbReference type="Pfam" id="PF00390">
    <property type="entry name" value="malic"/>
    <property type="match status" value="1"/>
</dbReference>
<dbReference type="InterPro" id="IPR012301">
    <property type="entry name" value="Malic_N_dom"/>
</dbReference>
<dbReference type="InterPro" id="IPR051674">
    <property type="entry name" value="Malate_Decarboxylase"/>
</dbReference>
<dbReference type="SMART" id="SM00919">
    <property type="entry name" value="Malic_M"/>
    <property type="match status" value="1"/>
</dbReference>
<feature type="domain" description="Malic enzyme N-terminal" evidence="4">
    <location>
        <begin position="21"/>
        <end position="154"/>
    </location>
</feature>
<evidence type="ECO:0000259" key="3">
    <source>
        <dbReference type="SMART" id="SM00919"/>
    </source>
</evidence>
<dbReference type="PANTHER" id="PTHR43237">
    <property type="entry name" value="NADP-DEPENDENT MALIC ENZYME"/>
    <property type="match status" value="1"/>
</dbReference>
<evidence type="ECO:0000313" key="5">
    <source>
        <dbReference type="EMBL" id="WSE35245.1"/>
    </source>
</evidence>
<dbReference type="Gene3D" id="3.40.50.10380">
    <property type="entry name" value="Malic enzyme, N-terminal domain"/>
    <property type="match status" value="1"/>
</dbReference>
<dbReference type="CDD" id="cd05311">
    <property type="entry name" value="NAD_bind_2_malic_enz"/>
    <property type="match status" value="1"/>
</dbReference>
<sequence>MTDQATTAPVTDAEIFTGHEGGKLSVAATRPISDPRDLAIAYTPGVAKVSRAIAEDAAQAKRYTWADRLVVVVSDGTAVLGLGDIGASASLPVMEGKSVLFKTFGGLDSIPLVLDTTDVDEIVETLVRLRPSYGAVNLEDVSAPRCFELEDKLKAALDCPVMHDDQHGTAIVTLAALRGANLVLDRAIADQRVVISGAGAAGVACAKILIEAGVGDVTVLDSRGIIHSGRDGLNPIKQELASRTNSSGLTGGLADALKGADVFLGLSSSKVDPELLAGMADAPIVFALSNPDPEIHPADAARYAAIVATGRSDFPNQINNVLAFPGVFRGALDAGARAITENMKLAAADAIVAVATDDLGPDRIVPSALDPRVAPEVAAAVAKAAVADGVAG</sequence>
<evidence type="ECO:0000256" key="1">
    <source>
        <dbReference type="ARBA" id="ARBA00008785"/>
    </source>
</evidence>
<dbReference type="InterPro" id="IPR001891">
    <property type="entry name" value="Malic_OxRdtase"/>
</dbReference>
<evidence type="ECO:0000256" key="2">
    <source>
        <dbReference type="ARBA" id="ARBA00023002"/>
    </source>
</evidence>
<dbReference type="InterPro" id="IPR036291">
    <property type="entry name" value="NAD(P)-bd_dom_sf"/>
</dbReference>
<proteinExistence type="inferred from homology"/>
<dbReference type="EMBL" id="CP142149">
    <property type="protein sequence ID" value="WSE35245.1"/>
    <property type="molecule type" value="Genomic_DNA"/>
</dbReference>